<dbReference type="Pfam" id="PF24117">
    <property type="entry name" value="DUF7391"/>
    <property type="match status" value="1"/>
</dbReference>
<dbReference type="InterPro" id="IPR055815">
    <property type="entry name" value="DUF7391"/>
</dbReference>
<proteinExistence type="predicted"/>
<dbReference type="Proteomes" id="UP000250774">
    <property type="component" value="Segment"/>
</dbReference>
<dbReference type="EMBL" id="MH271313">
    <property type="protein sequence ID" value="AWY06125.1"/>
    <property type="molecule type" value="Genomic_DNA"/>
</dbReference>
<keyword evidence="2" id="KW-1185">Reference proteome</keyword>
<sequence length="189" mass="20378">MSEELTADDFKISNGWGRVKPMMALDLPSESRVLIRELEIQDLLKMGILDLVDSFSQEILPKNTPKGDSAEKKFLQDLAENSGQFEKMVDVMNQIAAAAIVKPAVTYVAPPQPGSQPEDLDPDKVYAHLIPLEDRLAIFEKAVAGMDDLFRTGEGQAEGVAAVADVQGVPANPGGAHRSVASHPSLLSE</sequence>
<reference evidence="2" key="1">
    <citation type="submission" date="2018-04" db="EMBL/GenBank/DDBJ databases">
        <authorList>
            <person name="Harrington T."/>
            <person name="Washburn E."/>
            <person name="Bricker J."/>
            <person name="McKinney A."/>
            <person name="Betsko A.J."/>
            <person name="Garlena R.A."/>
            <person name="Russell D.A."/>
            <person name="Pope W.A."/>
            <person name="Jacobs-Sera D."/>
            <person name="Hatfull G.F."/>
        </authorList>
    </citation>
    <scope>NUCLEOTIDE SEQUENCE [LARGE SCALE GENOMIC DNA]</scope>
</reference>
<dbReference type="KEGG" id="vg:54993539"/>
<gene>
    <name evidence="1" type="primary">20</name>
    <name evidence="1" type="ORF">PBI_SUZY_20</name>
</gene>
<evidence type="ECO:0000313" key="1">
    <source>
        <dbReference type="EMBL" id="AWY06125.1"/>
    </source>
</evidence>
<accession>A0A2Z4Q8D5</accession>
<protein>
    <submittedName>
        <fullName evidence="1">Tail assembly chaperone</fullName>
    </submittedName>
</protein>
<dbReference type="GeneID" id="54993539"/>
<dbReference type="RefSeq" id="YP_009802981.1">
    <property type="nucleotide sequence ID" value="NC_047990.1"/>
</dbReference>
<organism evidence="1 2">
    <name type="scientific">Gordonia phage Suzy</name>
    <dbReference type="NCBI Taxonomy" id="2201430"/>
    <lineage>
        <taxon>Viruses</taxon>
        <taxon>Duplodnaviria</taxon>
        <taxon>Heunggongvirae</taxon>
        <taxon>Uroviricota</taxon>
        <taxon>Caudoviricetes</taxon>
        <taxon>Terapinvirus</taxon>
        <taxon>Terapinvirus suzy</taxon>
    </lineage>
</organism>
<name>A0A2Z4Q8D5_9CAUD</name>
<evidence type="ECO:0000313" key="2">
    <source>
        <dbReference type="Proteomes" id="UP000250774"/>
    </source>
</evidence>